<evidence type="ECO:0000313" key="12">
    <source>
        <dbReference type="Proteomes" id="UP000622638"/>
    </source>
</evidence>
<dbReference type="PROSITE" id="PS51257">
    <property type="entry name" value="PROKAR_LIPOPROTEIN"/>
    <property type="match status" value="1"/>
</dbReference>
<evidence type="ECO:0000256" key="4">
    <source>
        <dbReference type="ARBA" id="ARBA00022475"/>
    </source>
</evidence>
<dbReference type="Proteomes" id="UP000430634">
    <property type="component" value="Unassembled WGS sequence"/>
</dbReference>
<reference evidence="9" key="4">
    <citation type="submission" date="2024-05" db="EMBL/GenBank/DDBJ databases">
        <authorList>
            <person name="Sun Q."/>
            <person name="Zhou Y."/>
        </authorList>
    </citation>
    <scope>NUCLEOTIDE SEQUENCE</scope>
    <source>
        <strain evidence="9">CGMCC 1.15931</strain>
    </source>
</reference>
<name>A0A6I3T297_9BURK</name>
<feature type="transmembrane region" description="Helical" evidence="8">
    <location>
        <begin position="238"/>
        <end position="265"/>
    </location>
</feature>
<keyword evidence="12" id="KW-1185">Reference proteome</keyword>
<evidence type="ECO:0000256" key="3">
    <source>
        <dbReference type="ARBA" id="ARBA00022448"/>
    </source>
</evidence>
<dbReference type="PANTHER" id="PTHR21716">
    <property type="entry name" value="TRANSMEMBRANE PROTEIN"/>
    <property type="match status" value="1"/>
</dbReference>
<reference evidence="10 11" key="3">
    <citation type="submission" date="2019-11" db="EMBL/GenBank/DDBJ databases">
        <title>Type strains purchased from KCTC, JCM and DSMZ.</title>
        <authorList>
            <person name="Lu H."/>
        </authorList>
    </citation>
    <scope>NUCLEOTIDE SEQUENCE [LARGE SCALE GENOMIC DNA]</scope>
    <source>
        <strain evidence="10 11">KCTC 52429</strain>
    </source>
</reference>
<dbReference type="PANTHER" id="PTHR21716:SF67">
    <property type="entry name" value="TRANSPORT PROTEIN YDIK-RELATED"/>
    <property type="match status" value="1"/>
</dbReference>
<keyword evidence="4" id="KW-1003">Cell membrane</keyword>
<evidence type="ECO:0000256" key="6">
    <source>
        <dbReference type="ARBA" id="ARBA00022989"/>
    </source>
</evidence>
<feature type="transmembrane region" description="Helical" evidence="8">
    <location>
        <begin position="31"/>
        <end position="47"/>
    </location>
</feature>
<accession>A0A6I3T297</accession>
<dbReference type="OrthoDB" id="106838at2"/>
<dbReference type="Pfam" id="PF01594">
    <property type="entry name" value="AI-2E_transport"/>
    <property type="match status" value="1"/>
</dbReference>
<keyword evidence="7 8" id="KW-0472">Membrane</keyword>
<sequence>MEKRFQPYSRLAAIVFLVVGCLWVLRPFLPAILFACAITISSWPLFLRLQARLRGRRTAAATVMTISLILVIILPLALVTWNVADNAGQFYRGLRDALQAGHLAPPDWLRQVPVIGEMMDNYLRGLISSREQLIDLAKRYMEPARHFLLGGGIVLGSGVAQVSLAAFVSFFLYRDGATLLQALSVGMDKIMGEHAIAVAETVSRTVRGVMYGLLGTALAQAAVAAVGFLIAGVPAVALLAVGTFLFSLVPVGPPLIWGGAAIWLFNQGSTGWGIFMIVWGVFLISGVDNVVKPMLISRGSSLPFLLVLLGVMGGVLAFGFVGLFIGPTLLAVALGLLRNWTDVHPVVAPGRRRDDHAA</sequence>
<protein>
    <submittedName>
        <fullName evidence="10">AI-2E family transporter</fullName>
    </submittedName>
</protein>
<comment type="similarity">
    <text evidence="2">Belongs to the autoinducer-2 exporter (AI-2E) (TC 2.A.86) family.</text>
</comment>
<evidence type="ECO:0000256" key="2">
    <source>
        <dbReference type="ARBA" id="ARBA00009773"/>
    </source>
</evidence>
<reference evidence="12" key="2">
    <citation type="journal article" date="2019" name="Int. J. Syst. Evol. Microbiol.">
        <title>The Global Catalogue of Microorganisms (GCM) 10K type strain sequencing project: providing services to taxonomists for standard genome sequencing and annotation.</title>
        <authorList>
            <consortium name="The Broad Institute Genomics Platform"/>
            <consortium name="The Broad Institute Genome Sequencing Center for Infectious Disease"/>
            <person name="Wu L."/>
            <person name="Ma J."/>
        </authorList>
    </citation>
    <scope>NUCLEOTIDE SEQUENCE [LARGE SCALE GENOMIC DNA]</scope>
    <source>
        <strain evidence="12">CGMCC 1.15931</strain>
    </source>
</reference>
<gene>
    <name evidence="9" type="ORF">GCM10011572_10400</name>
    <name evidence="10" type="ORF">GM672_13460</name>
</gene>
<dbReference type="GO" id="GO:0005886">
    <property type="term" value="C:plasma membrane"/>
    <property type="evidence" value="ECO:0007669"/>
    <property type="project" value="UniProtKB-SubCell"/>
</dbReference>
<feature type="transmembrane region" description="Helical" evidence="8">
    <location>
        <begin position="209"/>
        <end position="231"/>
    </location>
</feature>
<feature type="transmembrane region" description="Helical" evidence="8">
    <location>
        <begin position="59"/>
        <end position="84"/>
    </location>
</feature>
<dbReference type="EMBL" id="WNKZ01000034">
    <property type="protein sequence ID" value="MTV53737.1"/>
    <property type="molecule type" value="Genomic_DNA"/>
</dbReference>
<comment type="caution">
    <text evidence="10">The sequence shown here is derived from an EMBL/GenBank/DDBJ whole genome shotgun (WGS) entry which is preliminary data.</text>
</comment>
<feature type="transmembrane region" description="Helical" evidence="8">
    <location>
        <begin position="7"/>
        <end position="25"/>
    </location>
</feature>
<organism evidence="10 11">
    <name type="scientific">Pseudoduganella buxea</name>
    <dbReference type="NCBI Taxonomy" id="1949069"/>
    <lineage>
        <taxon>Bacteria</taxon>
        <taxon>Pseudomonadati</taxon>
        <taxon>Pseudomonadota</taxon>
        <taxon>Betaproteobacteria</taxon>
        <taxon>Burkholderiales</taxon>
        <taxon>Oxalobacteraceae</taxon>
        <taxon>Telluria group</taxon>
        <taxon>Pseudoduganella</taxon>
    </lineage>
</organism>
<keyword evidence="5 8" id="KW-0812">Transmembrane</keyword>
<evidence type="ECO:0000313" key="10">
    <source>
        <dbReference type="EMBL" id="MTV53737.1"/>
    </source>
</evidence>
<keyword evidence="3" id="KW-0813">Transport</keyword>
<keyword evidence="6 8" id="KW-1133">Transmembrane helix</keyword>
<dbReference type="EMBL" id="BMKG01000003">
    <property type="protein sequence ID" value="GGB90261.1"/>
    <property type="molecule type" value="Genomic_DNA"/>
</dbReference>
<feature type="transmembrane region" description="Helical" evidence="8">
    <location>
        <begin position="271"/>
        <end position="291"/>
    </location>
</feature>
<proteinExistence type="inferred from homology"/>
<feature type="transmembrane region" description="Helical" evidence="8">
    <location>
        <begin position="147"/>
        <end position="173"/>
    </location>
</feature>
<evidence type="ECO:0000256" key="7">
    <source>
        <dbReference type="ARBA" id="ARBA00023136"/>
    </source>
</evidence>
<dbReference type="RefSeq" id="WP_155471041.1">
    <property type="nucleotide sequence ID" value="NZ_BMKG01000003.1"/>
</dbReference>
<dbReference type="InterPro" id="IPR002549">
    <property type="entry name" value="AI-2E-like"/>
</dbReference>
<evidence type="ECO:0000256" key="5">
    <source>
        <dbReference type="ARBA" id="ARBA00022692"/>
    </source>
</evidence>
<dbReference type="Proteomes" id="UP000622638">
    <property type="component" value="Unassembled WGS sequence"/>
</dbReference>
<evidence type="ECO:0000313" key="9">
    <source>
        <dbReference type="EMBL" id="GGB90261.1"/>
    </source>
</evidence>
<comment type="subcellular location">
    <subcellularLocation>
        <location evidence="1">Cell membrane</location>
        <topology evidence="1">Multi-pass membrane protein</topology>
    </subcellularLocation>
</comment>
<reference evidence="9" key="1">
    <citation type="journal article" date="2014" name="Int. J. Syst. Evol. Microbiol.">
        <title>Complete genome of a new Firmicutes species belonging to the dominant human colonic microbiota ('Ruminococcus bicirculans') reveals two chromosomes and a selective capacity to utilize plant glucans.</title>
        <authorList>
            <consortium name="NISC Comparative Sequencing Program"/>
            <person name="Wegmann U."/>
            <person name="Louis P."/>
            <person name="Goesmann A."/>
            <person name="Henrissat B."/>
            <person name="Duncan S.H."/>
            <person name="Flint H.J."/>
        </authorList>
    </citation>
    <scope>NUCLEOTIDE SEQUENCE</scope>
    <source>
        <strain evidence="9">CGMCC 1.15931</strain>
    </source>
</reference>
<dbReference type="AlphaFoldDB" id="A0A6I3T297"/>
<evidence type="ECO:0000256" key="8">
    <source>
        <dbReference type="SAM" id="Phobius"/>
    </source>
</evidence>
<evidence type="ECO:0000313" key="11">
    <source>
        <dbReference type="Proteomes" id="UP000430634"/>
    </source>
</evidence>
<evidence type="ECO:0000256" key="1">
    <source>
        <dbReference type="ARBA" id="ARBA00004651"/>
    </source>
</evidence>
<feature type="transmembrane region" description="Helical" evidence="8">
    <location>
        <begin position="303"/>
        <end position="336"/>
    </location>
</feature>